<protein>
    <submittedName>
        <fullName evidence="1">Uncharacterized protein</fullName>
    </submittedName>
</protein>
<sequence length="247" mass="26793">MKEIGILRSCFRLRERFLSEPKRRLGKEMVTCSILIATVLGLAAGAADAEAFGIKLKDKSTVAVATPYGCKVERIGDVTHCIDVQSSIENGGQRSTSLDARYLTPNQILGSSFKREPDANEKSALGTVVALIVASTANKNLASNRNVKVLDQGAVNMLKSDVPDGFDGCATFDIDLLQTESKPGHQTRVDRSGAVCVKYDARQKRYIVVFVNVNVLRVTKGTGSQFPKRAAGLSRDAQRVLASLRNY</sequence>
<dbReference type="RefSeq" id="WP_164132423.1">
    <property type="nucleotide sequence ID" value="NZ_JAAGOX010000054.1"/>
</dbReference>
<dbReference type="AlphaFoldDB" id="A0A6B2NTE1"/>
<name>A0A6B2NTE1_9RHOB</name>
<evidence type="ECO:0000313" key="1">
    <source>
        <dbReference type="EMBL" id="NDW47412.1"/>
    </source>
</evidence>
<reference evidence="1" key="1">
    <citation type="submission" date="2020-02" db="EMBL/GenBank/DDBJ databases">
        <title>Delineation of the pyrene-degrading pathway in Roseobacter clade bacteria by genomic analysis.</title>
        <authorList>
            <person name="Zhou H."/>
            <person name="Wang H."/>
        </authorList>
    </citation>
    <scope>NUCLEOTIDE SEQUENCE</scope>
    <source>
        <strain evidence="1">PrR005</strain>
    </source>
</reference>
<dbReference type="EMBL" id="JAAGOX010000054">
    <property type="protein sequence ID" value="NDW47412.1"/>
    <property type="molecule type" value="Genomic_DNA"/>
</dbReference>
<proteinExistence type="predicted"/>
<comment type="caution">
    <text evidence="1">The sequence shown here is derived from an EMBL/GenBank/DDBJ whole genome shotgun (WGS) entry which is preliminary data.</text>
</comment>
<accession>A0A6B2NTE1</accession>
<gene>
    <name evidence="1" type="ORF">G0P99_20910</name>
</gene>
<organism evidence="1">
    <name type="scientific">Ruegeria sp. PrR005</name>
    <dbReference type="NCBI Taxonomy" id="2706882"/>
    <lineage>
        <taxon>Bacteria</taxon>
        <taxon>Pseudomonadati</taxon>
        <taxon>Pseudomonadota</taxon>
        <taxon>Alphaproteobacteria</taxon>
        <taxon>Rhodobacterales</taxon>
        <taxon>Roseobacteraceae</taxon>
        <taxon>Ruegeria</taxon>
    </lineage>
</organism>